<name>A0A226DZN7_FOLCA</name>
<evidence type="ECO:0000256" key="2">
    <source>
        <dbReference type="SAM" id="MobiDB-lite"/>
    </source>
</evidence>
<dbReference type="EMBL" id="LNIX01000009">
    <property type="protein sequence ID" value="OXA50478.1"/>
    <property type="molecule type" value="Genomic_DNA"/>
</dbReference>
<feature type="compositionally biased region" description="Pro residues" evidence="2">
    <location>
        <begin position="215"/>
        <end position="234"/>
    </location>
</feature>
<keyword evidence="5" id="KW-1185">Reference proteome</keyword>
<protein>
    <submittedName>
        <fullName evidence="4">Zinc finger C4H2 domain-containing protein</fullName>
    </submittedName>
</protein>
<comment type="caution">
    <text evidence="4">The sequence shown here is derived from an EMBL/GenBank/DDBJ whole genome shotgun (WGS) entry which is preliminary data.</text>
</comment>
<evidence type="ECO:0000256" key="1">
    <source>
        <dbReference type="SAM" id="Coils"/>
    </source>
</evidence>
<keyword evidence="1" id="KW-0175">Coiled coil</keyword>
<feature type="region of interest" description="Disordered" evidence="2">
    <location>
        <begin position="190"/>
        <end position="271"/>
    </location>
</feature>
<evidence type="ECO:0000313" key="5">
    <source>
        <dbReference type="Proteomes" id="UP000198287"/>
    </source>
</evidence>
<feature type="compositionally biased region" description="Basic residues" evidence="2">
    <location>
        <begin position="256"/>
        <end position="271"/>
    </location>
</feature>
<feature type="domain" description="C4H2-type" evidence="3">
    <location>
        <begin position="229"/>
        <end position="271"/>
    </location>
</feature>
<dbReference type="GO" id="GO:0005634">
    <property type="term" value="C:nucleus"/>
    <property type="evidence" value="ECO:0007669"/>
    <property type="project" value="TreeGrafter"/>
</dbReference>
<accession>A0A226DZN7</accession>
<dbReference type="InterPro" id="IPR044069">
    <property type="entry name" value="ZF_C4H2"/>
</dbReference>
<reference evidence="4 5" key="1">
    <citation type="submission" date="2015-12" db="EMBL/GenBank/DDBJ databases">
        <title>The genome of Folsomia candida.</title>
        <authorList>
            <person name="Faddeeva A."/>
            <person name="Derks M.F."/>
            <person name="Anvar Y."/>
            <person name="Smit S."/>
            <person name="Van Straalen N."/>
            <person name="Roelofs D."/>
        </authorList>
    </citation>
    <scope>NUCLEOTIDE SEQUENCE [LARGE SCALE GENOMIC DNA]</scope>
    <source>
        <strain evidence="4 5">VU population</strain>
        <tissue evidence="4">Whole body</tissue>
    </source>
</reference>
<dbReference type="Pfam" id="PF10146">
    <property type="entry name" value="zf-C4H2"/>
    <property type="match status" value="1"/>
</dbReference>
<organism evidence="4 5">
    <name type="scientific">Folsomia candida</name>
    <name type="common">Springtail</name>
    <dbReference type="NCBI Taxonomy" id="158441"/>
    <lineage>
        <taxon>Eukaryota</taxon>
        <taxon>Metazoa</taxon>
        <taxon>Ecdysozoa</taxon>
        <taxon>Arthropoda</taxon>
        <taxon>Hexapoda</taxon>
        <taxon>Collembola</taxon>
        <taxon>Entomobryomorpha</taxon>
        <taxon>Isotomoidea</taxon>
        <taxon>Isotomidae</taxon>
        <taxon>Proisotominae</taxon>
        <taxon>Folsomia</taxon>
    </lineage>
</organism>
<proteinExistence type="predicted"/>
<gene>
    <name evidence="4" type="ORF">Fcan01_14693</name>
</gene>
<dbReference type="PANTHER" id="PTHR31058">
    <property type="entry name" value="ZINC FINGER C4H2 DOMAIN-CONTAINING PROTEIN"/>
    <property type="match status" value="1"/>
</dbReference>
<dbReference type="AlphaFoldDB" id="A0A226DZN7"/>
<dbReference type="InterPro" id="IPR018482">
    <property type="entry name" value="Znf-C4H2"/>
</dbReference>
<dbReference type="OMA" id="INMANRI"/>
<sequence>MMDVDDRAASTLAKLELVKEIKCKTMQMLKMKERLLDEIENCRKEERCLQDYRSEMELLMQEKMAHVEELRQIHADINAMESVIKQAEQTRTRSVDTAKRLHQEFGPVKAEVDRLRQACLGLERLPELHEEEPSIISSELFDQLPTWSHSHSQPQRDEVMQGMAYSQPPSAPQAAAAAFIMSQNPLAMMQSAAAAKQQQDRQQQQQQQQQQQTPHLPPQPHGPTPPFRQQPPPMKSCLSCHQQIHRNAPICPLCKAKSRSRNPKKPKKKEQ</sequence>
<dbReference type="PROSITE" id="PS51896">
    <property type="entry name" value="ZF_C4H2"/>
    <property type="match status" value="1"/>
</dbReference>
<evidence type="ECO:0000313" key="4">
    <source>
        <dbReference type="EMBL" id="OXA50478.1"/>
    </source>
</evidence>
<dbReference type="OrthoDB" id="20865at2759"/>
<feature type="coiled-coil region" evidence="1">
    <location>
        <begin position="42"/>
        <end position="90"/>
    </location>
</feature>
<dbReference type="Proteomes" id="UP000198287">
    <property type="component" value="Unassembled WGS sequence"/>
</dbReference>
<feature type="compositionally biased region" description="Low complexity" evidence="2">
    <location>
        <begin position="200"/>
        <end position="214"/>
    </location>
</feature>
<dbReference type="GO" id="GO:0045666">
    <property type="term" value="P:positive regulation of neuron differentiation"/>
    <property type="evidence" value="ECO:0007669"/>
    <property type="project" value="TreeGrafter"/>
</dbReference>
<dbReference type="PANTHER" id="PTHR31058:SF2">
    <property type="entry name" value="ZINC FINGER C4H2 DOMAIN-CONTAINING PROTEIN"/>
    <property type="match status" value="1"/>
</dbReference>
<evidence type="ECO:0000259" key="3">
    <source>
        <dbReference type="PROSITE" id="PS51896"/>
    </source>
</evidence>